<evidence type="ECO:0000256" key="2">
    <source>
        <dbReference type="ARBA" id="ARBA00022737"/>
    </source>
</evidence>
<dbReference type="Proteomes" id="UP001652625">
    <property type="component" value="Chromosome 12"/>
</dbReference>
<dbReference type="InterPro" id="IPR052315">
    <property type="entry name" value="MORN4"/>
</dbReference>
<gene>
    <name evidence="5" type="primary">LOC100206369</name>
</gene>
<name>A0ABM4D2S3_HYDVU</name>
<protein>
    <submittedName>
        <fullName evidence="5">MORN repeat-containing protein 4 isoform X2</fullName>
    </submittedName>
</protein>
<dbReference type="SMART" id="SM00698">
    <property type="entry name" value="MORN"/>
    <property type="match status" value="4"/>
</dbReference>
<dbReference type="Gene3D" id="2.20.110.10">
    <property type="entry name" value="Histone H3 K4-specific methyltransferase SET7/9 N-terminal domain"/>
    <property type="match status" value="2"/>
</dbReference>
<dbReference type="GeneID" id="100206369"/>
<dbReference type="RefSeq" id="XP_065668556.1">
    <property type="nucleotide sequence ID" value="XM_065812484.1"/>
</dbReference>
<dbReference type="PANTHER" id="PTHR46614:SF1">
    <property type="entry name" value="MORN REPEAT-CONTAINING PROTEIN 4"/>
    <property type="match status" value="1"/>
</dbReference>
<evidence type="ECO:0000313" key="4">
    <source>
        <dbReference type="Proteomes" id="UP001652625"/>
    </source>
</evidence>
<comment type="subcellular location">
    <subcellularLocation>
        <location evidence="1">Cell projection</location>
    </subcellularLocation>
</comment>
<dbReference type="SUPFAM" id="SSF82185">
    <property type="entry name" value="Histone H3 K4-specific methyltransferase SET7/9 N-terminal domain"/>
    <property type="match status" value="1"/>
</dbReference>
<keyword evidence="2" id="KW-0677">Repeat</keyword>
<keyword evidence="3" id="KW-0966">Cell projection</keyword>
<accession>A0ABM4D2S3</accession>
<sequence length="152" mass="17006">MEIKFERYVYSEGQVYEGEWSADGKKHGLGYLLFPNGDSFSGRFNNGLFYGSGILTLEDGTTYEGEFYEGKFHGYGVYTRPDGMKYEGRFTDGTPNGAGKITFPDGTSGNPKQEGYFRGYRLIKQDHVSEDLLKAQMSAEKARGIASSIRKI</sequence>
<dbReference type="Pfam" id="PF02493">
    <property type="entry name" value="MORN"/>
    <property type="match status" value="4"/>
</dbReference>
<reference evidence="5" key="1">
    <citation type="submission" date="2025-08" db="UniProtKB">
        <authorList>
            <consortium name="RefSeq"/>
        </authorList>
    </citation>
    <scope>IDENTIFICATION</scope>
</reference>
<evidence type="ECO:0000256" key="1">
    <source>
        <dbReference type="ARBA" id="ARBA00004316"/>
    </source>
</evidence>
<dbReference type="PANTHER" id="PTHR46614">
    <property type="entry name" value="MORN REPEAT-CONTAINING PROTEIN 4"/>
    <property type="match status" value="1"/>
</dbReference>
<evidence type="ECO:0000313" key="5">
    <source>
        <dbReference type="RefSeq" id="XP_065668556.1"/>
    </source>
</evidence>
<evidence type="ECO:0000256" key="3">
    <source>
        <dbReference type="ARBA" id="ARBA00023273"/>
    </source>
</evidence>
<keyword evidence="4" id="KW-1185">Reference proteome</keyword>
<organism evidence="4 5">
    <name type="scientific">Hydra vulgaris</name>
    <name type="common">Hydra</name>
    <name type="synonym">Hydra attenuata</name>
    <dbReference type="NCBI Taxonomy" id="6087"/>
    <lineage>
        <taxon>Eukaryota</taxon>
        <taxon>Metazoa</taxon>
        <taxon>Cnidaria</taxon>
        <taxon>Hydrozoa</taxon>
        <taxon>Hydroidolina</taxon>
        <taxon>Anthoathecata</taxon>
        <taxon>Aplanulata</taxon>
        <taxon>Hydridae</taxon>
        <taxon>Hydra</taxon>
    </lineage>
</organism>
<proteinExistence type="predicted"/>
<dbReference type="InterPro" id="IPR003409">
    <property type="entry name" value="MORN"/>
</dbReference>